<evidence type="ECO:0000256" key="1">
    <source>
        <dbReference type="ARBA" id="ARBA00004382"/>
    </source>
</evidence>
<evidence type="ECO:0000256" key="6">
    <source>
        <dbReference type="ARBA" id="ARBA00023136"/>
    </source>
</evidence>
<dbReference type="InterPro" id="IPR000297">
    <property type="entry name" value="PPIase_PpiC"/>
</dbReference>
<dbReference type="AlphaFoldDB" id="A0A2S6EYJ7"/>
<evidence type="ECO:0000313" key="12">
    <source>
        <dbReference type="Proteomes" id="UP000239239"/>
    </source>
</evidence>
<evidence type="ECO:0000313" key="11">
    <source>
        <dbReference type="EMBL" id="PPK30269.1"/>
    </source>
</evidence>
<keyword evidence="5" id="KW-1133">Transmembrane helix</keyword>
<name>A0A2S6EYJ7_LEGPN</name>
<organism evidence="11 12">
    <name type="scientific">Legionella pneumophila</name>
    <dbReference type="NCBI Taxonomy" id="446"/>
    <lineage>
        <taxon>Bacteria</taxon>
        <taxon>Pseudomonadati</taxon>
        <taxon>Pseudomonadota</taxon>
        <taxon>Gammaproteobacteria</taxon>
        <taxon>Legionellales</taxon>
        <taxon>Legionellaceae</taxon>
        <taxon>Legionella</taxon>
    </lineage>
</organism>
<protein>
    <recommendedName>
        <fullName evidence="9">Periplasmic chaperone PpiD</fullName>
    </recommendedName>
    <alternativeName>
        <fullName evidence="10">Periplasmic folding chaperone</fullName>
    </alternativeName>
</protein>
<dbReference type="EMBL" id="PQWY01000012">
    <property type="protein sequence ID" value="PPK30269.1"/>
    <property type="molecule type" value="Genomic_DNA"/>
</dbReference>
<comment type="subcellular location">
    <subcellularLocation>
        <location evidence="1">Cell inner membrane</location>
        <topology evidence="1">Single-pass type II membrane protein</topology>
        <orientation evidence="1">Periplasmic side</orientation>
    </subcellularLocation>
</comment>
<evidence type="ECO:0000256" key="7">
    <source>
        <dbReference type="ARBA" id="ARBA00023186"/>
    </source>
</evidence>
<evidence type="ECO:0000256" key="5">
    <source>
        <dbReference type="ARBA" id="ARBA00022989"/>
    </source>
</evidence>
<evidence type="ECO:0000256" key="10">
    <source>
        <dbReference type="ARBA" id="ARBA00042775"/>
    </source>
</evidence>
<gene>
    <name evidence="11" type="ORF">C3928_09335</name>
</gene>
<keyword evidence="6" id="KW-0472">Membrane</keyword>
<dbReference type="Gene3D" id="1.10.4030.10">
    <property type="entry name" value="Porin chaperone SurA, peptide-binding domain"/>
    <property type="match status" value="2"/>
</dbReference>
<evidence type="ECO:0000256" key="8">
    <source>
        <dbReference type="ARBA" id="ARBA00038408"/>
    </source>
</evidence>
<keyword evidence="2" id="KW-1003">Cell membrane</keyword>
<dbReference type="GO" id="GO:0005886">
    <property type="term" value="C:plasma membrane"/>
    <property type="evidence" value="ECO:0007669"/>
    <property type="project" value="UniProtKB-SubCell"/>
</dbReference>
<evidence type="ECO:0000256" key="4">
    <source>
        <dbReference type="ARBA" id="ARBA00022692"/>
    </source>
</evidence>
<dbReference type="SUPFAM" id="SSF54534">
    <property type="entry name" value="FKBP-like"/>
    <property type="match status" value="1"/>
</dbReference>
<dbReference type="Pfam" id="PF13624">
    <property type="entry name" value="SurA_N_3"/>
    <property type="match status" value="1"/>
</dbReference>
<dbReference type="InterPro" id="IPR052029">
    <property type="entry name" value="PpiD_chaperone"/>
</dbReference>
<dbReference type="OrthoDB" id="9812372at2"/>
<evidence type="ECO:0000256" key="2">
    <source>
        <dbReference type="ARBA" id="ARBA00022475"/>
    </source>
</evidence>
<dbReference type="GO" id="GO:0003755">
    <property type="term" value="F:peptidyl-prolyl cis-trans isomerase activity"/>
    <property type="evidence" value="ECO:0007669"/>
    <property type="project" value="InterPro"/>
</dbReference>
<dbReference type="RefSeq" id="WP_027227826.1">
    <property type="nucleotide sequence ID" value="NZ_CP017601.1"/>
</dbReference>
<dbReference type="Gene3D" id="3.10.50.40">
    <property type="match status" value="1"/>
</dbReference>
<comment type="caution">
    <text evidence="11">The sequence shown here is derived from an EMBL/GenBank/DDBJ whole genome shotgun (WGS) entry which is preliminary data.</text>
</comment>
<comment type="similarity">
    <text evidence="8">Belongs to the PpiD chaperone family.</text>
</comment>
<sequence length="624" mass="71667">MLQKLNEHIQGVVAWLVIILIAITFTLFGVDYYFQSRQISDAKVIVNDKPITMQAFETNYRRTRAQQDLPQMTAADEKNLQNQVLNQMITNEVSIQAARKYGFEVSPEQANAAIVQIPQFQEDGHFSAQRYQQALSGALFTPETFQNEVRQGMLLNQQRFAFMGTSFALSDEIKRFVRLYMQTRDYDYLTVPSDSFEQQAKISDDDIKRYYDQHHKKFMTSEQVILDYVLLSMHDIKSQIKISPEEIKNYYEENKSNYLTPAQWQVAHILFAVPENATKEEQDSIKQKADEVYSDLKKHPEQFDKYVVSKSDDKLAIANKGILPWITGGQNEYDRVLSNLTKPGQISTPVQTKYGYEIFKLVAYRPVTTKSLQEVEPIIKDQLLNDMAQAKYAQALEKLTDLSYQTPDSLDPVLDTLKLKIQHTEPFSRDGGKQSITKNKQVIHAAFSTDVLELGNNSEPIQLDNDSVVVLRVKKHIPSREQTLSEVQDQIRKILAKQYGDAKAKEIGSSLLHPVEDKQQQELIASNQFEWHSIEKASRDSDKANSLINDLAFNLLRPESRDGVILDNGDYVVVKLKRINDGKLSSLDQEQRDSLIQQIEASYGMMDYDLYVNNLLHRAKIVRK</sequence>
<reference evidence="11 12" key="1">
    <citation type="submission" date="2018-02" db="EMBL/GenBank/DDBJ databases">
        <title>Draft genome sequences of four Legionella pneumophila clinical strains isolated in Ontario.</title>
        <authorList>
            <person name="Fortuna A."/>
            <person name="Ramnarine R."/>
            <person name="Li A."/>
            <person name="Frantz C."/>
            <person name="Mallo G."/>
        </authorList>
    </citation>
    <scope>NUCLEOTIDE SEQUENCE [LARGE SCALE GENOMIC DNA]</scope>
    <source>
        <strain evidence="11 12">LG61</strain>
    </source>
</reference>
<evidence type="ECO:0000256" key="3">
    <source>
        <dbReference type="ARBA" id="ARBA00022519"/>
    </source>
</evidence>
<accession>A0A2S6EYJ7</accession>
<dbReference type="PANTHER" id="PTHR47529:SF1">
    <property type="entry name" value="PERIPLASMIC CHAPERONE PPID"/>
    <property type="match status" value="1"/>
</dbReference>
<dbReference type="InterPro" id="IPR027304">
    <property type="entry name" value="Trigger_fact/SurA_dom_sf"/>
</dbReference>
<dbReference type="Pfam" id="PF00639">
    <property type="entry name" value="Rotamase"/>
    <property type="match status" value="1"/>
</dbReference>
<keyword evidence="3" id="KW-0997">Cell inner membrane</keyword>
<dbReference type="PANTHER" id="PTHR47529">
    <property type="entry name" value="PEPTIDYL-PROLYL CIS-TRANS ISOMERASE D"/>
    <property type="match status" value="1"/>
</dbReference>
<dbReference type="Proteomes" id="UP000239239">
    <property type="component" value="Unassembled WGS sequence"/>
</dbReference>
<keyword evidence="7" id="KW-0143">Chaperone</keyword>
<proteinExistence type="inferred from homology"/>
<dbReference type="InterPro" id="IPR046357">
    <property type="entry name" value="PPIase_dom_sf"/>
</dbReference>
<keyword evidence="4" id="KW-0812">Transmembrane</keyword>
<keyword evidence="11" id="KW-0413">Isomerase</keyword>
<evidence type="ECO:0000256" key="9">
    <source>
        <dbReference type="ARBA" id="ARBA00040743"/>
    </source>
</evidence>
<dbReference type="SUPFAM" id="SSF109998">
    <property type="entry name" value="Triger factor/SurA peptide-binding domain-like"/>
    <property type="match status" value="1"/>
</dbReference>
<dbReference type="PROSITE" id="PS50198">
    <property type="entry name" value="PPIC_PPIASE_2"/>
    <property type="match status" value="1"/>
</dbReference>